<sequence>MKDSHIEKEAAEALLDVGVSVPFKELRLPWRKEAIRLRFRMGRPRLGGQIRIARLFAGMNVTHAELEAMTESERLAWLGEHGRTVSRIVALTICRGKWSGLLLSGVVAWLLRWWVDDVWLEAAFRRWTLLLGTRGFESIIALSAATNPLKPTIASH</sequence>
<protein>
    <submittedName>
        <fullName evidence="1">Uncharacterized protein</fullName>
    </submittedName>
</protein>
<organism evidence="1 2">
    <name type="scientific">Leyella stercorea</name>
    <dbReference type="NCBI Taxonomy" id="363265"/>
    <lineage>
        <taxon>Bacteria</taxon>
        <taxon>Pseudomonadati</taxon>
        <taxon>Bacteroidota</taxon>
        <taxon>Bacteroidia</taxon>
        <taxon>Bacteroidales</taxon>
        <taxon>Prevotellaceae</taxon>
        <taxon>Leyella</taxon>
    </lineage>
</organism>
<dbReference type="OrthoDB" id="1033709at2"/>
<evidence type="ECO:0000313" key="2">
    <source>
        <dbReference type="Proteomes" id="UP000286598"/>
    </source>
</evidence>
<accession>A0A415GSK7</accession>
<evidence type="ECO:0000313" key="1">
    <source>
        <dbReference type="EMBL" id="RHK53336.1"/>
    </source>
</evidence>
<dbReference type="Proteomes" id="UP000286598">
    <property type="component" value="Unassembled WGS sequence"/>
</dbReference>
<dbReference type="AlphaFoldDB" id="A0A415GSK7"/>
<comment type="caution">
    <text evidence="1">The sequence shown here is derived from an EMBL/GenBank/DDBJ whole genome shotgun (WGS) entry which is preliminary data.</text>
</comment>
<proteinExistence type="predicted"/>
<gene>
    <name evidence="1" type="ORF">DW060_00485</name>
</gene>
<name>A0A415GSK7_9BACT</name>
<reference evidence="1 2" key="1">
    <citation type="submission" date="2018-08" db="EMBL/GenBank/DDBJ databases">
        <title>A genome reference for cultivated species of the human gut microbiota.</title>
        <authorList>
            <person name="Zou Y."/>
            <person name="Xue W."/>
            <person name="Luo G."/>
        </authorList>
    </citation>
    <scope>NUCLEOTIDE SEQUENCE [LARGE SCALE GENOMIC DNA]</scope>
    <source>
        <strain evidence="1 2">AF42-9</strain>
    </source>
</reference>
<dbReference type="EMBL" id="QRNO01000001">
    <property type="protein sequence ID" value="RHK53336.1"/>
    <property type="molecule type" value="Genomic_DNA"/>
</dbReference>
<dbReference type="RefSeq" id="WP_118354419.1">
    <property type="nucleotide sequence ID" value="NZ_DAISSE010000009.1"/>
</dbReference>
<keyword evidence="2" id="KW-1185">Reference proteome</keyword>